<keyword evidence="4" id="KW-0804">Transcription</keyword>
<dbReference type="Proteomes" id="UP000317617">
    <property type="component" value="Unassembled WGS sequence"/>
</dbReference>
<evidence type="ECO:0000256" key="4">
    <source>
        <dbReference type="ARBA" id="ARBA00023163"/>
    </source>
</evidence>
<dbReference type="PANTHER" id="PTHR30537:SF5">
    <property type="entry name" value="HTH-TYPE TRANSCRIPTIONAL ACTIVATOR TTDR-RELATED"/>
    <property type="match status" value="1"/>
</dbReference>
<evidence type="ECO:0000256" key="1">
    <source>
        <dbReference type="ARBA" id="ARBA00009437"/>
    </source>
</evidence>
<comment type="similarity">
    <text evidence="1">Belongs to the LysR transcriptional regulatory family.</text>
</comment>
<dbReference type="GO" id="GO:0003677">
    <property type="term" value="F:DNA binding"/>
    <property type="evidence" value="ECO:0007669"/>
    <property type="project" value="UniProtKB-KW"/>
</dbReference>
<dbReference type="CDD" id="cd08422">
    <property type="entry name" value="PBP2_CrgA_like"/>
    <property type="match status" value="1"/>
</dbReference>
<gene>
    <name evidence="6" type="primary">ttdR</name>
    <name evidence="6" type="ORF">AOR01nite_20680</name>
</gene>
<feature type="domain" description="HTH lysR-type" evidence="5">
    <location>
        <begin position="23"/>
        <end position="69"/>
    </location>
</feature>
<dbReference type="STRING" id="104099.AD949_03885"/>
<dbReference type="Pfam" id="PF03466">
    <property type="entry name" value="LysR_substrate"/>
    <property type="match status" value="1"/>
</dbReference>
<protein>
    <submittedName>
        <fullName evidence="6">LysR family transcriptional regulator</fullName>
    </submittedName>
</protein>
<sequence>MFFMEIIKVIYDEAGGMRFFTSLVTSGSLTACARKLQTSPATISRHLSRLESRIGTQLILRNTRHFGLSENGRIYYERALEILAAIDGLEEEISSNMHIARGVIGIGAPVELGRRVIAPFLEGFSAENPDLLVNLALASEGFYDTSDSLDVVLRLGVPDSPDAIVTRLASTVRVLCASPEYLAKRLPPISPGDLLKHDCLCLRRNKTMELMNRWLIGNTIKTEIITVEPRLSSTHAEIIHDWALSGQGIAYKLLSDVYQDLEQGRLVRIFPDLQGEKIDLYAVLPNKKYTQASVRAFLKDIKPFIKGSGFF</sequence>
<dbReference type="SUPFAM" id="SSF46785">
    <property type="entry name" value="Winged helix' DNA-binding domain"/>
    <property type="match status" value="1"/>
</dbReference>
<accession>A0A4Y3TKT1</accession>
<evidence type="ECO:0000256" key="2">
    <source>
        <dbReference type="ARBA" id="ARBA00023015"/>
    </source>
</evidence>
<proteinExistence type="inferred from homology"/>
<reference evidence="6 7" key="1">
    <citation type="submission" date="2019-06" db="EMBL/GenBank/DDBJ databases">
        <title>Whole genome shotgun sequence of Acetobacter orleanensis NBRC 13752.</title>
        <authorList>
            <person name="Hosoyama A."/>
            <person name="Uohara A."/>
            <person name="Ohji S."/>
            <person name="Ichikawa N."/>
        </authorList>
    </citation>
    <scope>NUCLEOTIDE SEQUENCE [LARGE SCALE GENOMIC DNA]</scope>
    <source>
        <strain evidence="6 7">NBRC 13752</strain>
    </source>
</reference>
<dbReference type="InterPro" id="IPR036390">
    <property type="entry name" value="WH_DNA-bd_sf"/>
</dbReference>
<evidence type="ECO:0000256" key="3">
    <source>
        <dbReference type="ARBA" id="ARBA00023125"/>
    </source>
</evidence>
<dbReference type="InterPro" id="IPR058163">
    <property type="entry name" value="LysR-type_TF_proteobact-type"/>
</dbReference>
<keyword evidence="2" id="KW-0805">Transcription regulation</keyword>
<dbReference type="AlphaFoldDB" id="A0A4Y3TKT1"/>
<dbReference type="InterPro" id="IPR000847">
    <property type="entry name" value="LysR_HTH_N"/>
</dbReference>
<name>A0A4Y3TKT1_9PROT</name>
<evidence type="ECO:0000313" key="7">
    <source>
        <dbReference type="Proteomes" id="UP000317617"/>
    </source>
</evidence>
<keyword evidence="3" id="KW-0238">DNA-binding</keyword>
<dbReference type="InterPro" id="IPR005119">
    <property type="entry name" value="LysR_subst-bd"/>
</dbReference>
<comment type="caution">
    <text evidence="6">The sequence shown here is derived from an EMBL/GenBank/DDBJ whole genome shotgun (WGS) entry which is preliminary data.</text>
</comment>
<evidence type="ECO:0000259" key="5">
    <source>
        <dbReference type="PROSITE" id="PS50931"/>
    </source>
</evidence>
<dbReference type="SUPFAM" id="SSF53850">
    <property type="entry name" value="Periplasmic binding protein-like II"/>
    <property type="match status" value="1"/>
</dbReference>
<dbReference type="PROSITE" id="PS50931">
    <property type="entry name" value="HTH_LYSR"/>
    <property type="match status" value="1"/>
</dbReference>
<keyword evidence="7" id="KW-1185">Reference proteome</keyword>
<dbReference type="Gene3D" id="1.10.10.10">
    <property type="entry name" value="Winged helix-like DNA-binding domain superfamily/Winged helix DNA-binding domain"/>
    <property type="match status" value="1"/>
</dbReference>
<dbReference type="GO" id="GO:0003700">
    <property type="term" value="F:DNA-binding transcription factor activity"/>
    <property type="evidence" value="ECO:0007669"/>
    <property type="project" value="InterPro"/>
</dbReference>
<evidence type="ECO:0000313" key="6">
    <source>
        <dbReference type="EMBL" id="GEB83591.1"/>
    </source>
</evidence>
<dbReference type="PANTHER" id="PTHR30537">
    <property type="entry name" value="HTH-TYPE TRANSCRIPTIONAL REGULATOR"/>
    <property type="match status" value="1"/>
</dbReference>
<organism evidence="6 7">
    <name type="scientific">Acetobacter orleanensis</name>
    <dbReference type="NCBI Taxonomy" id="104099"/>
    <lineage>
        <taxon>Bacteria</taxon>
        <taxon>Pseudomonadati</taxon>
        <taxon>Pseudomonadota</taxon>
        <taxon>Alphaproteobacteria</taxon>
        <taxon>Acetobacterales</taxon>
        <taxon>Acetobacteraceae</taxon>
        <taxon>Acetobacter</taxon>
    </lineage>
</organism>
<dbReference type="InterPro" id="IPR036388">
    <property type="entry name" value="WH-like_DNA-bd_sf"/>
</dbReference>
<dbReference type="EMBL" id="BJMU01000013">
    <property type="protein sequence ID" value="GEB83591.1"/>
    <property type="molecule type" value="Genomic_DNA"/>
</dbReference>
<dbReference type="Gene3D" id="3.40.190.290">
    <property type="match status" value="1"/>
</dbReference>
<dbReference type="Pfam" id="PF00126">
    <property type="entry name" value="HTH_1"/>
    <property type="match status" value="1"/>
</dbReference>